<sequence length="184" mass="19436">MGHGSWVQWSQCKRGVPSVPVRAEVVSHRAQCWYREANRNNFGSSHSTTVVTSTVSSGHGGGSSLGGGSLGLGAGSSYSFTTSGGHGLGGSGFTASSNRGLGGSGSSVKLSQRRTTHKQAPSTSALAPFLRSQEREPEFWKRRLELQMRSKGSVYGLWLERGWLGGSEPRPATGRNPQAWSCPG</sequence>
<feature type="region of interest" description="Disordered" evidence="1">
    <location>
        <begin position="94"/>
        <end position="124"/>
    </location>
</feature>
<name>A0A834UX62_MARMO</name>
<protein>
    <submittedName>
        <fullName evidence="2">Uncharacterized protein</fullName>
    </submittedName>
</protein>
<proteinExistence type="predicted"/>
<reference evidence="2" key="1">
    <citation type="submission" date="2020-08" db="EMBL/GenBank/DDBJ databases">
        <authorList>
            <person name="Shumante A."/>
            <person name="Zimin A.V."/>
            <person name="Puiu D."/>
            <person name="Salzberg S.L."/>
        </authorList>
    </citation>
    <scope>NUCLEOTIDE SEQUENCE</scope>
    <source>
        <strain evidence="2">WC2-LM</strain>
        <tissue evidence="2">Liver</tissue>
    </source>
</reference>
<dbReference type="EMBL" id="WJEC01006443">
    <property type="protein sequence ID" value="KAF7473370.1"/>
    <property type="molecule type" value="Genomic_DNA"/>
</dbReference>
<feature type="region of interest" description="Disordered" evidence="1">
    <location>
        <begin position="165"/>
        <end position="184"/>
    </location>
</feature>
<comment type="caution">
    <text evidence="2">The sequence shown here is derived from an EMBL/GenBank/DDBJ whole genome shotgun (WGS) entry which is preliminary data.</text>
</comment>
<feature type="compositionally biased region" description="Polar residues" evidence="1">
    <location>
        <begin position="175"/>
        <end position="184"/>
    </location>
</feature>
<gene>
    <name evidence="2" type="ORF">GHT09_016014</name>
</gene>
<evidence type="ECO:0000256" key="1">
    <source>
        <dbReference type="SAM" id="MobiDB-lite"/>
    </source>
</evidence>
<evidence type="ECO:0000313" key="2">
    <source>
        <dbReference type="EMBL" id="KAF7473370.1"/>
    </source>
</evidence>
<organism evidence="2 3">
    <name type="scientific">Marmota monax</name>
    <name type="common">Woodchuck</name>
    <dbReference type="NCBI Taxonomy" id="9995"/>
    <lineage>
        <taxon>Eukaryota</taxon>
        <taxon>Metazoa</taxon>
        <taxon>Chordata</taxon>
        <taxon>Craniata</taxon>
        <taxon>Vertebrata</taxon>
        <taxon>Euteleostomi</taxon>
        <taxon>Mammalia</taxon>
        <taxon>Eutheria</taxon>
        <taxon>Euarchontoglires</taxon>
        <taxon>Glires</taxon>
        <taxon>Rodentia</taxon>
        <taxon>Sciuromorpha</taxon>
        <taxon>Sciuridae</taxon>
        <taxon>Xerinae</taxon>
        <taxon>Marmotini</taxon>
        <taxon>Marmota</taxon>
    </lineage>
</organism>
<dbReference type="AlphaFoldDB" id="A0A834UX62"/>
<dbReference type="Proteomes" id="UP000662637">
    <property type="component" value="Unassembled WGS sequence"/>
</dbReference>
<accession>A0A834UX62</accession>
<evidence type="ECO:0000313" key="3">
    <source>
        <dbReference type="Proteomes" id="UP000662637"/>
    </source>
</evidence>